<dbReference type="RefSeq" id="XP_013441071.1">
    <property type="nucleotide sequence ID" value="XM_013585617.1"/>
</dbReference>
<proteinExistence type="predicted"/>
<evidence type="ECO:0000313" key="2">
    <source>
        <dbReference type="Proteomes" id="UP000030754"/>
    </source>
</evidence>
<reference evidence="1" key="1">
    <citation type="submission" date="2013-10" db="EMBL/GenBank/DDBJ databases">
        <title>Genomic analysis of the causative agents of coccidiosis in chickens.</title>
        <authorList>
            <person name="Reid A.J."/>
            <person name="Blake D."/>
            <person name="Billington K."/>
            <person name="Browne H."/>
            <person name="Dunn M."/>
            <person name="Hung S."/>
            <person name="Kawahara F."/>
            <person name="Miranda-Saavedra D."/>
            <person name="Mourier T."/>
            <person name="Nagra H."/>
            <person name="Otto T.D."/>
            <person name="Rawlings N."/>
            <person name="Sanchez A."/>
            <person name="Sanders M."/>
            <person name="Subramaniam C."/>
            <person name="Tay Y."/>
            <person name="Dear P."/>
            <person name="Doerig C."/>
            <person name="Gruber A."/>
            <person name="Parkinson J."/>
            <person name="Shirley M."/>
            <person name="Wan K.L."/>
            <person name="Berriman M."/>
            <person name="Tomley F."/>
            <person name="Pain A."/>
        </authorList>
    </citation>
    <scope>NUCLEOTIDE SEQUENCE [LARGE SCALE GENOMIC DNA]</scope>
    <source>
        <strain evidence="1">Houghton</strain>
    </source>
</reference>
<dbReference type="AlphaFoldDB" id="U6MMN1"/>
<keyword evidence="2" id="KW-1185">Reference proteome</keyword>
<dbReference type="Proteomes" id="UP000030754">
    <property type="component" value="Unassembled WGS sequence"/>
</dbReference>
<dbReference type="EMBL" id="HG722862">
    <property type="protein sequence ID" value="CDJ63709.1"/>
    <property type="molecule type" value="Genomic_DNA"/>
</dbReference>
<reference evidence="1" key="2">
    <citation type="submission" date="2013-10" db="EMBL/GenBank/DDBJ databases">
        <authorList>
            <person name="Aslett M."/>
        </authorList>
    </citation>
    <scope>NUCLEOTIDE SEQUENCE [LARGE SCALE GENOMIC DNA]</scope>
    <source>
        <strain evidence="1">Houghton</strain>
    </source>
</reference>
<dbReference type="OrthoDB" id="364773at2759"/>
<organism evidence="1 2">
    <name type="scientific">Eimeria necatrix</name>
    <dbReference type="NCBI Taxonomy" id="51315"/>
    <lineage>
        <taxon>Eukaryota</taxon>
        <taxon>Sar</taxon>
        <taxon>Alveolata</taxon>
        <taxon>Apicomplexa</taxon>
        <taxon>Conoidasida</taxon>
        <taxon>Coccidia</taxon>
        <taxon>Eucoccidiorida</taxon>
        <taxon>Eimeriorina</taxon>
        <taxon>Eimeriidae</taxon>
        <taxon>Eimeria</taxon>
    </lineage>
</organism>
<evidence type="ECO:0000313" key="1">
    <source>
        <dbReference type="EMBL" id="CDJ63709.1"/>
    </source>
</evidence>
<dbReference type="GeneID" id="25475087"/>
<name>U6MMN1_9EIME</name>
<gene>
    <name evidence="1" type="ORF">ENH_00049380</name>
</gene>
<sequence>MFLSSPLFGWRQRGWRWEALQRGRRRWVHIEYPPRRRSPLKKLHDSHDKLVFVCQGYIDRLSVDKLPPALQQRLKELRASPVPLYDGRLPWSQDVQRAIQRTVVPCLAFATGRTHHLLEAFTMDEVLALEKLIPEIRQAFAEMQKRLPEDEAIAEKTRHRPLDLT</sequence>
<protein>
    <submittedName>
        <fullName evidence="1">Chromosome I, complete genome, related</fullName>
    </submittedName>
</protein>
<accession>U6MMN1</accession>
<dbReference type="VEuPathDB" id="ToxoDB:ENH_00049380"/>